<comment type="caution">
    <text evidence="1">The sequence shown here is derived from an EMBL/GenBank/DDBJ whole genome shotgun (WGS) entry which is preliminary data.</text>
</comment>
<sequence>MGIDSLLLTAALFAPADARLPDMRIVVVVSEKNDLKDITPETLSAVFSGQNSSAATQNLTPLDLTESEIRDQFYQQLLGKNRNQMRAYWSRMVFTSRGRPPQEMNAEQIAALLKSNPRAIAYLPRYQVTSGMRIVWQVPAAP</sequence>
<proteinExistence type="predicted"/>
<dbReference type="Gene3D" id="3.40.190.10">
    <property type="entry name" value="Periplasmic binding protein-like II"/>
    <property type="match status" value="1"/>
</dbReference>
<gene>
    <name evidence="1" type="ORF">KDM89_02695</name>
</gene>
<organism evidence="1 2">
    <name type="scientific">Undibacterium luofuense</name>
    <dbReference type="NCBI Taxonomy" id="2828733"/>
    <lineage>
        <taxon>Bacteria</taxon>
        <taxon>Pseudomonadati</taxon>
        <taxon>Pseudomonadota</taxon>
        <taxon>Betaproteobacteria</taxon>
        <taxon>Burkholderiales</taxon>
        <taxon>Oxalobacteraceae</taxon>
        <taxon>Undibacterium</taxon>
    </lineage>
</organism>
<dbReference type="EMBL" id="JAGSPN010000001">
    <property type="protein sequence ID" value="MBR7781037.1"/>
    <property type="molecule type" value="Genomic_DNA"/>
</dbReference>
<evidence type="ECO:0008006" key="3">
    <source>
        <dbReference type="Google" id="ProtNLM"/>
    </source>
</evidence>
<dbReference type="Proteomes" id="UP000680067">
    <property type="component" value="Unassembled WGS sequence"/>
</dbReference>
<protein>
    <recommendedName>
        <fullName evidence="3">Phosphate ABC transporter substrate-binding protein</fullName>
    </recommendedName>
</protein>
<evidence type="ECO:0000313" key="1">
    <source>
        <dbReference type="EMBL" id="MBR7781037.1"/>
    </source>
</evidence>
<keyword evidence="2" id="KW-1185">Reference proteome</keyword>
<evidence type="ECO:0000313" key="2">
    <source>
        <dbReference type="Proteomes" id="UP000680067"/>
    </source>
</evidence>
<dbReference type="RefSeq" id="WP_212686376.1">
    <property type="nucleotide sequence ID" value="NZ_JAGSPN010000001.1"/>
</dbReference>
<reference evidence="1" key="1">
    <citation type="submission" date="2021-04" db="EMBL/GenBank/DDBJ databases">
        <title>novel species isolated from subtropical streams in China.</title>
        <authorList>
            <person name="Lu H."/>
        </authorList>
    </citation>
    <scope>NUCLEOTIDE SEQUENCE</scope>
    <source>
        <strain evidence="1">LFS511W</strain>
    </source>
</reference>
<dbReference type="AlphaFoldDB" id="A0A941DHI5"/>
<accession>A0A941DHI5</accession>
<name>A0A941DHI5_9BURK</name>
<dbReference type="SUPFAM" id="SSF53850">
    <property type="entry name" value="Periplasmic binding protein-like II"/>
    <property type="match status" value="1"/>
</dbReference>